<protein>
    <submittedName>
        <fullName evidence="7">ZIP zinc transporter domain-containing protein</fullName>
    </submittedName>
</protein>
<dbReference type="GO" id="GO:0005385">
    <property type="term" value="F:zinc ion transmembrane transporter activity"/>
    <property type="evidence" value="ECO:0007669"/>
    <property type="project" value="TreeGrafter"/>
</dbReference>
<reference evidence="7" key="1">
    <citation type="submission" date="2022-01" db="EMBL/GenBank/DDBJ databases">
        <title>Genome Sequence Resource for Two Populations of Ditylenchus destructor, the Migratory Endoparasitic Phytonematode.</title>
        <authorList>
            <person name="Zhang H."/>
            <person name="Lin R."/>
            <person name="Xie B."/>
        </authorList>
    </citation>
    <scope>NUCLEOTIDE SEQUENCE</scope>
    <source>
        <strain evidence="7">BazhouSP</strain>
    </source>
</reference>
<feature type="region of interest" description="Disordered" evidence="5">
    <location>
        <begin position="325"/>
        <end position="344"/>
    </location>
</feature>
<feature type="transmembrane region" description="Helical" evidence="6">
    <location>
        <begin position="34"/>
        <end position="59"/>
    </location>
</feature>
<evidence type="ECO:0000256" key="5">
    <source>
        <dbReference type="SAM" id="MobiDB-lite"/>
    </source>
</evidence>
<dbReference type="GO" id="GO:0005886">
    <property type="term" value="C:plasma membrane"/>
    <property type="evidence" value="ECO:0007669"/>
    <property type="project" value="TreeGrafter"/>
</dbReference>
<dbReference type="InterPro" id="IPR003689">
    <property type="entry name" value="ZIP"/>
</dbReference>
<gene>
    <name evidence="7" type="ORF">DdX_09024</name>
</gene>
<dbReference type="Pfam" id="PF02535">
    <property type="entry name" value="Zip"/>
    <property type="match status" value="1"/>
</dbReference>
<feature type="transmembrane region" description="Helical" evidence="6">
    <location>
        <begin position="79"/>
        <end position="104"/>
    </location>
</feature>
<evidence type="ECO:0000256" key="4">
    <source>
        <dbReference type="ARBA" id="ARBA00023136"/>
    </source>
</evidence>
<comment type="caution">
    <text evidence="7">The sequence shown here is derived from an EMBL/GenBank/DDBJ whole genome shotgun (WGS) entry which is preliminary data.</text>
</comment>
<dbReference type="EMBL" id="JAKKPZ010000015">
    <property type="protein sequence ID" value="KAI1713509.1"/>
    <property type="molecule type" value="Genomic_DNA"/>
</dbReference>
<feature type="transmembrane region" description="Helical" evidence="6">
    <location>
        <begin position="197"/>
        <end position="217"/>
    </location>
</feature>
<comment type="subcellular location">
    <subcellularLocation>
        <location evidence="1">Membrane</location>
        <topology evidence="1">Multi-pass membrane protein</topology>
    </subcellularLocation>
</comment>
<keyword evidence="2 6" id="KW-0812">Transmembrane</keyword>
<evidence type="ECO:0000256" key="3">
    <source>
        <dbReference type="ARBA" id="ARBA00022989"/>
    </source>
</evidence>
<evidence type="ECO:0000256" key="6">
    <source>
        <dbReference type="SAM" id="Phobius"/>
    </source>
</evidence>
<dbReference type="AlphaFoldDB" id="A0AAD4R6X0"/>
<feature type="transmembrane region" description="Helical" evidence="6">
    <location>
        <begin position="296"/>
        <end position="316"/>
    </location>
</feature>
<keyword evidence="4 6" id="KW-0472">Membrane</keyword>
<feature type="transmembrane region" description="Helical" evidence="6">
    <location>
        <begin position="263"/>
        <end position="284"/>
    </location>
</feature>
<organism evidence="7 8">
    <name type="scientific">Ditylenchus destructor</name>
    <dbReference type="NCBI Taxonomy" id="166010"/>
    <lineage>
        <taxon>Eukaryota</taxon>
        <taxon>Metazoa</taxon>
        <taxon>Ecdysozoa</taxon>
        <taxon>Nematoda</taxon>
        <taxon>Chromadorea</taxon>
        <taxon>Rhabditida</taxon>
        <taxon>Tylenchina</taxon>
        <taxon>Tylenchomorpha</taxon>
        <taxon>Sphaerularioidea</taxon>
        <taxon>Anguinidae</taxon>
        <taxon>Anguininae</taxon>
        <taxon>Ditylenchus</taxon>
    </lineage>
</organism>
<feature type="transmembrane region" description="Helical" evidence="6">
    <location>
        <begin position="167"/>
        <end position="191"/>
    </location>
</feature>
<feature type="transmembrane region" description="Helical" evidence="6">
    <location>
        <begin position="229"/>
        <end position="251"/>
    </location>
</feature>
<evidence type="ECO:0000313" key="7">
    <source>
        <dbReference type="EMBL" id="KAI1713509.1"/>
    </source>
</evidence>
<dbReference type="PANTHER" id="PTHR11040:SF219">
    <property type="entry name" value="ZRT (ZRT), IRT- (IRT-) LIKE PROTEIN TRANSPORTER"/>
    <property type="match status" value="1"/>
</dbReference>
<proteinExistence type="predicted"/>
<dbReference type="Proteomes" id="UP001201812">
    <property type="component" value="Unassembled WGS sequence"/>
</dbReference>
<evidence type="ECO:0000256" key="2">
    <source>
        <dbReference type="ARBA" id="ARBA00022692"/>
    </source>
</evidence>
<accession>A0AAD4R6X0</accession>
<sequence length="358" mass="40164">MFLLTVVAGVSPVKLLKLLRRKAALTQSSDKQRILSLFLCMLSCFSGGVFLATCFLHLFPELYEHARYMESTYDFHWDYPMAELLSCAGFFLLFFLEELVLALVPSLGHGHSHAHHNQTMITISPADEESSCSTALAEPERCETNCERVKENPPIFMKRRPHAHSHGIRSITFVLAISFHSIVEGIAIGVQNDSAKVWAIFISLMVHKLIVAFSVGLQLARTHAHALGWVVLSILLFAMMTPIGGLLGAFVHTAQLDALLRDWLILVMQGVAVGTFLYVTFFEVLIHERDNEHPNLFKVLLMFIGFALIGLLRWVAEGHSHQIDDNGHSHTAHTSSSHSHHNHYKHKYTDLISSDTHV</sequence>
<name>A0AAD4R6X0_9BILA</name>
<keyword evidence="8" id="KW-1185">Reference proteome</keyword>
<evidence type="ECO:0000313" key="8">
    <source>
        <dbReference type="Proteomes" id="UP001201812"/>
    </source>
</evidence>
<dbReference type="PANTHER" id="PTHR11040">
    <property type="entry name" value="ZINC/IRON TRANSPORTER"/>
    <property type="match status" value="1"/>
</dbReference>
<keyword evidence="3 6" id="KW-1133">Transmembrane helix</keyword>
<evidence type="ECO:0000256" key="1">
    <source>
        <dbReference type="ARBA" id="ARBA00004141"/>
    </source>
</evidence>